<organism evidence="1 2">
    <name type="scientific">Kibdelosporangium aridum</name>
    <dbReference type="NCBI Taxonomy" id="2030"/>
    <lineage>
        <taxon>Bacteria</taxon>
        <taxon>Bacillati</taxon>
        <taxon>Actinomycetota</taxon>
        <taxon>Actinomycetes</taxon>
        <taxon>Pseudonocardiales</taxon>
        <taxon>Pseudonocardiaceae</taxon>
        <taxon>Kibdelosporangium</taxon>
    </lineage>
</organism>
<dbReference type="AlphaFoldDB" id="A0A1Y5XS66"/>
<accession>A0A1Y5XS66</accession>
<gene>
    <name evidence="1" type="ORF">SAMN05661093_05094</name>
</gene>
<sequence length="56" mass="6212">MPGLTTRSYSNVSGQAYEGALILFYEQGTIANFRELFLAQLQDAATNYFFPIDDAA</sequence>
<name>A0A1Y5XS66_KIBAR</name>
<evidence type="ECO:0000313" key="2">
    <source>
        <dbReference type="Proteomes" id="UP000192674"/>
    </source>
</evidence>
<evidence type="ECO:0000313" key="1">
    <source>
        <dbReference type="EMBL" id="SMD14672.1"/>
    </source>
</evidence>
<proteinExistence type="predicted"/>
<reference evidence="1 2" key="1">
    <citation type="submission" date="2017-04" db="EMBL/GenBank/DDBJ databases">
        <authorList>
            <person name="Afonso C.L."/>
            <person name="Miller P.J."/>
            <person name="Scott M.A."/>
            <person name="Spackman E."/>
            <person name="Goraichik I."/>
            <person name="Dimitrov K.M."/>
            <person name="Suarez D.L."/>
            <person name="Swayne D.E."/>
        </authorList>
    </citation>
    <scope>NUCLEOTIDE SEQUENCE [LARGE SCALE GENOMIC DNA]</scope>
    <source>
        <strain evidence="1 2">DSM 43828</strain>
    </source>
</reference>
<dbReference type="Proteomes" id="UP000192674">
    <property type="component" value="Unassembled WGS sequence"/>
</dbReference>
<keyword evidence="2" id="KW-1185">Reference proteome</keyword>
<protein>
    <submittedName>
        <fullName evidence="1">Uncharacterized protein</fullName>
    </submittedName>
</protein>
<dbReference type="EMBL" id="FWXV01000004">
    <property type="protein sequence ID" value="SMD14672.1"/>
    <property type="molecule type" value="Genomic_DNA"/>
</dbReference>